<dbReference type="Gene3D" id="1.10.1130.10">
    <property type="entry name" value="Flavocytochrome C3, Chain A"/>
    <property type="match status" value="1"/>
</dbReference>
<dbReference type="AlphaFoldDB" id="C0QT59"/>
<dbReference type="Pfam" id="PF13435">
    <property type="entry name" value="Cytochrome_C554"/>
    <property type="match status" value="2"/>
</dbReference>
<reference evidence="2 3" key="1">
    <citation type="journal article" date="2009" name="J. Bacteriol.">
        <title>Complete and draft genome sequences of six members of the Aquificales.</title>
        <authorList>
            <person name="Reysenbach A.L."/>
            <person name="Hamamura N."/>
            <person name="Podar M."/>
            <person name="Griffiths E."/>
            <person name="Ferreira S."/>
            <person name="Hochstein R."/>
            <person name="Heidelberg J."/>
            <person name="Johnson J."/>
            <person name="Mead D."/>
            <person name="Pohorille A."/>
            <person name="Sarmiento M."/>
            <person name="Schweighofer K."/>
            <person name="Seshadri R."/>
            <person name="Voytek M.A."/>
        </authorList>
    </citation>
    <scope>NUCLEOTIDE SEQUENCE [LARGE SCALE GENOMIC DNA]</scope>
    <source>
        <strain evidence="3">DSM 14350 / EX-H1</strain>
    </source>
</reference>
<dbReference type="InterPro" id="IPR023155">
    <property type="entry name" value="Cyt_c-552/4"/>
</dbReference>
<sequence>MIWLILAVSIFFTGCDSIKDLFIEEDLLKRPESKRCGECHRVIYSQWKESRHSKSWISEDYKKRTENYRKVKCYSCHIPYQVDPLKEPDHRKKNRHDGVNCVSCHFKDETGSIHGGYDVFSPPHPSKKDTNYKRSEICGGCHKRTYQQWKSSKTEKSCQSCHMPSKKGYLIQKFPFQYLHLKKDIHNHSFPVPIPDKGSFDLKVKLEEDRIAVMLKNLKIPHSVPTADNGRPKYYVTVELFNRGKPVYRERYLITSKDPLNYREEKLIDFYIFEDFTHLKITVERKLSWSKKREKVLEKTFRKGDILASP</sequence>
<feature type="domain" description="Cytochrome c-552/4" evidence="1">
    <location>
        <begin position="138"/>
        <end position="166"/>
    </location>
</feature>
<protein>
    <recommendedName>
        <fullName evidence="1">Cytochrome c-552/4 domain-containing protein</fullName>
    </recommendedName>
</protein>
<dbReference type="eggNOG" id="COG3005">
    <property type="taxonomic scope" value="Bacteria"/>
</dbReference>
<dbReference type="InterPro" id="IPR036280">
    <property type="entry name" value="Multihaem_cyt_sf"/>
</dbReference>
<dbReference type="HOGENOM" id="CLU_939872_0_0_0"/>
<organism evidence="2 3">
    <name type="scientific">Persephonella marina (strain DSM 14350 / EX-H1)</name>
    <dbReference type="NCBI Taxonomy" id="123214"/>
    <lineage>
        <taxon>Bacteria</taxon>
        <taxon>Pseudomonadati</taxon>
        <taxon>Aquificota</taxon>
        <taxon>Aquificia</taxon>
        <taxon>Aquificales</taxon>
        <taxon>Hydrogenothermaceae</taxon>
        <taxon>Persephonella</taxon>
    </lineage>
</organism>
<feature type="domain" description="Cytochrome c-552/4" evidence="1">
    <location>
        <begin position="36"/>
        <end position="105"/>
    </location>
</feature>
<dbReference type="SUPFAM" id="SSF48695">
    <property type="entry name" value="Multiheme cytochromes"/>
    <property type="match status" value="1"/>
</dbReference>
<proteinExistence type="predicted"/>
<dbReference type="KEGG" id="pmx:PERMA_0077"/>
<evidence type="ECO:0000313" key="3">
    <source>
        <dbReference type="Proteomes" id="UP000001366"/>
    </source>
</evidence>
<keyword evidence="3" id="KW-1185">Reference proteome</keyword>
<dbReference type="OrthoDB" id="9814800at2"/>
<dbReference type="EMBL" id="CP001230">
    <property type="protein sequence ID" value="ACO03883.1"/>
    <property type="molecule type" value="Genomic_DNA"/>
</dbReference>
<dbReference type="STRING" id="123214.PERMA_0077"/>
<dbReference type="Proteomes" id="UP000001366">
    <property type="component" value="Chromosome"/>
</dbReference>
<name>C0QT59_PERMH</name>
<evidence type="ECO:0000313" key="2">
    <source>
        <dbReference type="EMBL" id="ACO03883.1"/>
    </source>
</evidence>
<accession>C0QT59</accession>
<dbReference type="PaxDb" id="123214-PERMA_0077"/>
<gene>
    <name evidence="2" type="ordered locus">PERMA_0077</name>
</gene>
<evidence type="ECO:0000259" key="1">
    <source>
        <dbReference type="Pfam" id="PF13435"/>
    </source>
</evidence>
<dbReference type="RefSeq" id="WP_012676122.1">
    <property type="nucleotide sequence ID" value="NC_012440.1"/>
</dbReference>
<dbReference type="CDD" id="cd08168">
    <property type="entry name" value="Cytochrom_C3"/>
    <property type="match status" value="1"/>
</dbReference>